<proteinExistence type="predicted"/>
<dbReference type="AlphaFoldDB" id="A0A2K8NWV3"/>
<organism evidence="2 3">
    <name type="scientific">Mesoplasma melaleucae</name>
    <dbReference type="NCBI Taxonomy" id="81459"/>
    <lineage>
        <taxon>Bacteria</taxon>
        <taxon>Bacillati</taxon>
        <taxon>Mycoplasmatota</taxon>
        <taxon>Mollicutes</taxon>
        <taxon>Entomoplasmatales</taxon>
        <taxon>Entomoplasmataceae</taxon>
        <taxon>Mesoplasma</taxon>
    </lineage>
</organism>
<evidence type="ECO:0000313" key="3">
    <source>
        <dbReference type="Proteomes" id="UP000231896"/>
    </source>
</evidence>
<protein>
    <submittedName>
        <fullName evidence="2">Uncharacterized protein</fullName>
    </submittedName>
</protein>
<sequence>MNTSEIITSVLTATSILVAVIFPIILYYTNNSNEARKLYIKHSEDFRNNLRQLGLQLNMQFSNEEYVKYFVHYLLQFEENVNTVESHVNKNFYWICLICKEQDSFSSIKDTKISGKLTDYNEMRKVYWIFYWCSFNKRKVKYKFKIKTKSKIDLYFYFKCCNLDSNN</sequence>
<accession>A0A2K8NWV3</accession>
<keyword evidence="3" id="KW-1185">Reference proteome</keyword>
<dbReference type="EMBL" id="CP024964">
    <property type="protein sequence ID" value="ATZ18299.1"/>
    <property type="molecule type" value="Genomic_DNA"/>
</dbReference>
<name>A0A2K8NWV3_9MOLU</name>
<keyword evidence="1" id="KW-0812">Transmembrane</keyword>
<dbReference type="KEGG" id="eml:EMELA_v1c08120"/>
<feature type="transmembrane region" description="Helical" evidence="1">
    <location>
        <begin position="6"/>
        <end position="28"/>
    </location>
</feature>
<reference evidence="2 3" key="1">
    <citation type="submission" date="2017-11" db="EMBL/GenBank/DDBJ databases">
        <title>Genome sequence of Entomoplasma melaleucae M1 (ATCC 49191).</title>
        <authorList>
            <person name="Lo W.-S."/>
            <person name="Gasparich G.E."/>
            <person name="Kuo C.-H."/>
        </authorList>
    </citation>
    <scope>NUCLEOTIDE SEQUENCE [LARGE SCALE GENOMIC DNA]</scope>
    <source>
        <strain evidence="2 3">M1</strain>
    </source>
</reference>
<dbReference type="Proteomes" id="UP000231896">
    <property type="component" value="Chromosome"/>
</dbReference>
<gene>
    <name evidence="2" type="ORF">EMELA_v1c08120</name>
</gene>
<evidence type="ECO:0000256" key="1">
    <source>
        <dbReference type="SAM" id="Phobius"/>
    </source>
</evidence>
<keyword evidence="1" id="KW-1133">Transmembrane helix</keyword>
<evidence type="ECO:0000313" key="2">
    <source>
        <dbReference type="EMBL" id="ATZ18299.1"/>
    </source>
</evidence>
<dbReference type="RefSeq" id="WP_028124393.1">
    <property type="nucleotide sequence ID" value="NZ_CP024964.1"/>
</dbReference>
<keyword evidence="1" id="KW-0472">Membrane</keyword>